<organism evidence="1 2">
    <name type="scientific">Eumeta variegata</name>
    <name type="common">Bagworm moth</name>
    <name type="synonym">Eumeta japonica</name>
    <dbReference type="NCBI Taxonomy" id="151549"/>
    <lineage>
        <taxon>Eukaryota</taxon>
        <taxon>Metazoa</taxon>
        <taxon>Ecdysozoa</taxon>
        <taxon>Arthropoda</taxon>
        <taxon>Hexapoda</taxon>
        <taxon>Insecta</taxon>
        <taxon>Pterygota</taxon>
        <taxon>Neoptera</taxon>
        <taxon>Endopterygota</taxon>
        <taxon>Lepidoptera</taxon>
        <taxon>Glossata</taxon>
        <taxon>Ditrysia</taxon>
        <taxon>Tineoidea</taxon>
        <taxon>Psychidae</taxon>
        <taxon>Oiketicinae</taxon>
        <taxon>Eumeta</taxon>
    </lineage>
</organism>
<name>A0A4C1YK83_EUMVA</name>
<evidence type="ECO:0000313" key="2">
    <source>
        <dbReference type="Proteomes" id="UP000299102"/>
    </source>
</evidence>
<dbReference type="EMBL" id="BGZK01001241">
    <property type="protein sequence ID" value="GBP75252.1"/>
    <property type="molecule type" value="Genomic_DNA"/>
</dbReference>
<dbReference type="AlphaFoldDB" id="A0A4C1YK83"/>
<sequence length="97" mass="11004">MRSPTLKNGRVRLERIERISSSITLIGHDNSDKQTEKFEIDTGNGIDVEADNRKVNRIQSKNGMDERTEARVKTRIVDIATGNETSTISAQKMRKFV</sequence>
<comment type="caution">
    <text evidence="1">The sequence shown here is derived from an EMBL/GenBank/DDBJ whole genome shotgun (WGS) entry which is preliminary data.</text>
</comment>
<evidence type="ECO:0000313" key="1">
    <source>
        <dbReference type="EMBL" id="GBP75252.1"/>
    </source>
</evidence>
<proteinExistence type="predicted"/>
<protein>
    <submittedName>
        <fullName evidence="1">Uncharacterized protein</fullName>
    </submittedName>
</protein>
<keyword evidence="2" id="KW-1185">Reference proteome</keyword>
<dbReference type="Proteomes" id="UP000299102">
    <property type="component" value="Unassembled WGS sequence"/>
</dbReference>
<reference evidence="1 2" key="1">
    <citation type="journal article" date="2019" name="Commun. Biol.">
        <title>The bagworm genome reveals a unique fibroin gene that provides high tensile strength.</title>
        <authorList>
            <person name="Kono N."/>
            <person name="Nakamura H."/>
            <person name="Ohtoshi R."/>
            <person name="Tomita M."/>
            <person name="Numata K."/>
            <person name="Arakawa K."/>
        </authorList>
    </citation>
    <scope>NUCLEOTIDE SEQUENCE [LARGE SCALE GENOMIC DNA]</scope>
</reference>
<accession>A0A4C1YK83</accession>
<gene>
    <name evidence="1" type="ORF">EVAR_45452_1</name>
</gene>